<feature type="transmembrane region" description="Helical" evidence="3">
    <location>
        <begin position="400"/>
        <end position="422"/>
    </location>
</feature>
<name>A0ABW4ZZS2_9BACL</name>
<reference evidence="5" key="1">
    <citation type="journal article" date="2019" name="Int. J. Syst. Evol. Microbiol.">
        <title>The Global Catalogue of Microorganisms (GCM) 10K type strain sequencing project: providing services to taxonomists for standard genome sequencing and annotation.</title>
        <authorList>
            <consortium name="The Broad Institute Genomics Platform"/>
            <consortium name="The Broad Institute Genome Sequencing Center for Infectious Disease"/>
            <person name="Wu L."/>
            <person name="Ma J."/>
        </authorList>
    </citation>
    <scope>NUCLEOTIDE SEQUENCE [LARGE SCALE GENOMIC DNA]</scope>
    <source>
        <strain evidence="5">CGMCC 1.13574</strain>
    </source>
</reference>
<protein>
    <submittedName>
        <fullName evidence="4">Spore germination protein</fullName>
    </submittedName>
</protein>
<evidence type="ECO:0000256" key="3">
    <source>
        <dbReference type="SAM" id="Phobius"/>
    </source>
</evidence>
<accession>A0ABW4ZZS2</accession>
<comment type="similarity">
    <text evidence="1">Belongs to the GerABKA family.</text>
</comment>
<evidence type="ECO:0000313" key="5">
    <source>
        <dbReference type="Proteomes" id="UP001597343"/>
    </source>
</evidence>
<gene>
    <name evidence="4" type="ORF">ACFSOY_15065</name>
</gene>
<dbReference type="PANTHER" id="PTHR22550">
    <property type="entry name" value="SPORE GERMINATION PROTEIN"/>
    <property type="match status" value="1"/>
</dbReference>
<feature type="transmembrane region" description="Helical" evidence="3">
    <location>
        <begin position="429"/>
        <end position="450"/>
    </location>
</feature>
<dbReference type="Proteomes" id="UP001597343">
    <property type="component" value="Unassembled WGS sequence"/>
</dbReference>
<organism evidence="4 5">
    <name type="scientific">Tumebacillus lipolyticus</name>
    <dbReference type="NCBI Taxonomy" id="1280370"/>
    <lineage>
        <taxon>Bacteria</taxon>
        <taxon>Bacillati</taxon>
        <taxon>Bacillota</taxon>
        <taxon>Bacilli</taxon>
        <taxon>Bacillales</taxon>
        <taxon>Alicyclobacillaceae</taxon>
        <taxon>Tumebacillus</taxon>
    </lineage>
</organism>
<dbReference type="EMBL" id="JBHUIO010000009">
    <property type="protein sequence ID" value="MFD2171288.1"/>
    <property type="molecule type" value="Genomic_DNA"/>
</dbReference>
<evidence type="ECO:0000256" key="2">
    <source>
        <dbReference type="ARBA" id="ARBA00023136"/>
    </source>
</evidence>
<sequence length="519" mass="57406">MNSKRSQIEEEPLSEVPERTIPEELAEIESLLRNVFANCSDALYREVELFGSQKGLLVYIDGLVDRNQLESVVLKPLLFASPDGGKGGAGALLQERLLPAAQMRSVSSLRELVKGLLKGEVGFALQGEREALLLDMKGWEKRSIEEPVSETVIRGPREGFTENIRTNTGMLRRKIRTPRLKIESLCVGELTQTDLAVAFIEGIADELIVEEVKKRIERIVIDGVLESGYIEEFIEDVPFSPFPQVKNTERPDVVAANLLEGRVAVFVDGTPFVLIVPVTIWGALHADEDYYERFLFTSLIRWVRIVFLFIALLLPSIYVAITTFHQQMLPTNLLLSIASAREESPFPALIEALIMEVTFEALREAGVRLPKPIGQAVSIVGALVIGQAAVQAGIVSAPMVIVVSITGIASFTIPGFNLAIAIRMLRFPMIVLAGTFGLYGITLGLLAILIHTTSLRSFGVPYLTPLAPLMISNLRDVLLRAPWWAMNLRPRLVAKQNIVRVPPGQMPSPKREDRSKSKE</sequence>
<proteinExistence type="inferred from homology"/>
<dbReference type="PANTHER" id="PTHR22550:SF5">
    <property type="entry name" value="LEUCINE ZIPPER PROTEIN 4"/>
    <property type="match status" value="1"/>
</dbReference>
<dbReference type="RefSeq" id="WP_386047968.1">
    <property type="nucleotide sequence ID" value="NZ_JBHUIO010000009.1"/>
</dbReference>
<evidence type="ECO:0000256" key="1">
    <source>
        <dbReference type="ARBA" id="ARBA00005278"/>
    </source>
</evidence>
<keyword evidence="2 3" id="KW-0472">Membrane</keyword>
<dbReference type="InterPro" id="IPR050768">
    <property type="entry name" value="UPF0353/GerABKA_families"/>
</dbReference>
<comment type="caution">
    <text evidence="4">The sequence shown here is derived from an EMBL/GenBank/DDBJ whole genome shotgun (WGS) entry which is preliminary data.</text>
</comment>
<evidence type="ECO:0000313" key="4">
    <source>
        <dbReference type="EMBL" id="MFD2171288.1"/>
    </source>
</evidence>
<dbReference type="InterPro" id="IPR004995">
    <property type="entry name" value="Spore_Ger"/>
</dbReference>
<feature type="transmembrane region" description="Helical" evidence="3">
    <location>
        <begin position="263"/>
        <end position="284"/>
    </location>
</feature>
<keyword evidence="3" id="KW-1133">Transmembrane helix</keyword>
<keyword evidence="3" id="KW-0812">Transmembrane</keyword>
<feature type="transmembrane region" description="Helical" evidence="3">
    <location>
        <begin position="305"/>
        <end position="324"/>
    </location>
</feature>
<keyword evidence="5" id="KW-1185">Reference proteome</keyword>
<dbReference type="Pfam" id="PF03323">
    <property type="entry name" value="GerA"/>
    <property type="match status" value="1"/>
</dbReference>
<feature type="transmembrane region" description="Helical" evidence="3">
    <location>
        <begin position="374"/>
        <end position="394"/>
    </location>
</feature>
<dbReference type="PIRSF" id="PIRSF005690">
    <property type="entry name" value="GerBA"/>
    <property type="match status" value="1"/>
</dbReference>